<sequence>MGFKQRGLTLIELMITLAVLAVVVGIAVPNFNTMIQNNRSVALGEELAGALNFARSEAVKRSSRVTLCASADGSACDGDWTDQWIVIVDSATSDSAPVPVVGEILRVWESPGTNATIAAVQGASDVDFIRFTDKGLLGMSAGGAIELTSSLSGCKANSGRKLTVGVAGVLSVARSSCS</sequence>
<dbReference type="InterPro" id="IPR012902">
    <property type="entry name" value="N_methyl_site"/>
</dbReference>
<evidence type="ECO:0000313" key="13">
    <source>
        <dbReference type="EMBL" id="MBN8430345.1"/>
    </source>
</evidence>
<protein>
    <recommendedName>
        <fullName evidence="2">Type II secretion system protein H</fullName>
    </recommendedName>
    <alternativeName>
        <fullName evidence="10">General secretion pathway protein H</fullName>
    </alternativeName>
</protein>
<dbReference type="Pfam" id="PF12019">
    <property type="entry name" value="GspH"/>
    <property type="match status" value="1"/>
</dbReference>
<keyword evidence="6 11" id="KW-0812">Transmembrane</keyword>
<evidence type="ECO:0000256" key="3">
    <source>
        <dbReference type="ARBA" id="ARBA00022475"/>
    </source>
</evidence>
<dbReference type="PROSITE" id="PS00409">
    <property type="entry name" value="PROKAR_NTER_METHYL"/>
    <property type="match status" value="1"/>
</dbReference>
<evidence type="ECO:0000256" key="7">
    <source>
        <dbReference type="ARBA" id="ARBA00022989"/>
    </source>
</evidence>
<gene>
    <name evidence="13" type="ORF">JF535_05690</name>
</gene>
<dbReference type="InterPro" id="IPR045584">
    <property type="entry name" value="Pilin-like"/>
</dbReference>
<dbReference type="Gene3D" id="3.55.40.10">
    <property type="entry name" value="minor pseudopilin epsh domain"/>
    <property type="match status" value="1"/>
</dbReference>
<evidence type="ECO:0000256" key="11">
    <source>
        <dbReference type="SAM" id="Phobius"/>
    </source>
</evidence>
<feature type="domain" description="General secretion pathway GspH" evidence="12">
    <location>
        <begin position="45"/>
        <end position="166"/>
    </location>
</feature>
<keyword evidence="5" id="KW-0997">Cell inner membrane</keyword>
<dbReference type="Pfam" id="PF07963">
    <property type="entry name" value="N_methyl"/>
    <property type="match status" value="1"/>
</dbReference>
<dbReference type="NCBIfam" id="TIGR02532">
    <property type="entry name" value="IV_pilin_GFxxxE"/>
    <property type="match status" value="1"/>
</dbReference>
<dbReference type="EMBL" id="JAEKJR010000001">
    <property type="protein sequence ID" value="MBN8430345.1"/>
    <property type="molecule type" value="Genomic_DNA"/>
</dbReference>
<keyword evidence="14" id="KW-1185">Reference proteome</keyword>
<organism evidence="13 14">
    <name type="scientific">Microbulbifer salipaludis</name>
    <dbReference type="NCBI Taxonomy" id="187980"/>
    <lineage>
        <taxon>Bacteria</taxon>
        <taxon>Pseudomonadati</taxon>
        <taxon>Pseudomonadota</taxon>
        <taxon>Gammaproteobacteria</taxon>
        <taxon>Cellvibrionales</taxon>
        <taxon>Microbulbiferaceae</taxon>
        <taxon>Microbulbifer</taxon>
    </lineage>
</organism>
<keyword evidence="7 11" id="KW-1133">Transmembrane helix</keyword>
<comment type="caution">
    <text evidence="13">The sequence shown here is derived from an EMBL/GenBank/DDBJ whole genome shotgun (WGS) entry which is preliminary data.</text>
</comment>
<name>A0ABS3E4X7_9GAMM</name>
<evidence type="ECO:0000313" key="14">
    <source>
        <dbReference type="Proteomes" id="UP000664293"/>
    </source>
</evidence>
<dbReference type="RefSeq" id="WP_207000027.1">
    <property type="nucleotide sequence ID" value="NZ_JAEKJR010000001.1"/>
</dbReference>
<dbReference type="InterPro" id="IPR022346">
    <property type="entry name" value="T2SS_GspH"/>
</dbReference>
<accession>A0ABS3E4X7</accession>
<evidence type="ECO:0000256" key="5">
    <source>
        <dbReference type="ARBA" id="ARBA00022519"/>
    </source>
</evidence>
<evidence type="ECO:0000256" key="1">
    <source>
        <dbReference type="ARBA" id="ARBA00004377"/>
    </source>
</evidence>
<evidence type="ECO:0000256" key="9">
    <source>
        <dbReference type="ARBA" id="ARBA00025772"/>
    </source>
</evidence>
<dbReference type="SUPFAM" id="SSF54523">
    <property type="entry name" value="Pili subunits"/>
    <property type="match status" value="1"/>
</dbReference>
<keyword evidence="3" id="KW-1003">Cell membrane</keyword>
<evidence type="ECO:0000259" key="12">
    <source>
        <dbReference type="Pfam" id="PF12019"/>
    </source>
</evidence>
<reference evidence="13 14" key="1">
    <citation type="submission" date="2020-12" db="EMBL/GenBank/DDBJ databases">
        <title>Oil enriched cultivation method for isolating marine PHA-producing bacteria.</title>
        <authorList>
            <person name="Zheng W."/>
            <person name="Yu S."/>
            <person name="Huang Y."/>
        </authorList>
    </citation>
    <scope>NUCLEOTIDE SEQUENCE [LARGE SCALE GENOMIC DNA]</scope>
    <source>
        <strain evidence="13 14">SN0-2</strain>
    </source>
</reference>
<feature type="transmembrane region" description="Helical" evidence="11">
    <location>
        <begin position="7"/>
        <end position="28"/>
    </location>
</feature>
<comment type="similarity">
    <text evidence="9">Belongs to the GSP H family.</text>
</comment>
<evidence type="ECO:0000256" key="4">
    <source>
        <dbReference type="ARBA" id="ARBA00022481"/>
    </source>
</evidence>
<keyword evidence="4" id="KW-0488">Methylation</keyword>
<evidence type="ECO:0000256" key="10">
    <source>
        <dbReference type="ARBA" id="ARBA00030775"/>
    </source>
</evidence>
<evidence type="ECO:0000256" key="2">
    <source>
        <dbReference type="ARBA" id="ARBA00021549"/>
    </source>
</evidence>
<evidence type="ECO:0000256" key="6">
    <source>
        <dbReference type="ARBA" id="ARBA00022692"/>
    </source>
</evidence>
<dbReference type="Proteomes" id="UP000664293">
    <property type="component" value="Unassembled WGS sequence"/>
</dbReference>
<evidence type="ECO:0000256" key="8">
    <source>
        <dbReference type="ARBA" id="ARBA00023136"/>
    </source>
</evidence>
<keyword evidence="8 11" id="KW-0472">Membrane</keyword>
<proteinExistence type="inferred from homology"/>
<comment type="subcellular location">
    <subcellularLocation>
        <location evidence="1">Cell inner membrane</location>
        <topology evidence="1">Single-pass membrane protein</topology>
    </subcellularLocation>
</comment>